<gene>
    <name evidence="5" type="ORF">ACFQ4M_15555</name>
</gene>
<dbReference type="Gene3D" id="3.20.20.70">
    <property type="entry name" value="Aldolase class I"/>
    <property type="match status" value="1"/>
</dbReference>
<dbReference type="RefSeq" id="WP_277829947.1">
    <property type="nucleotide sequence ID" value="NZ_JARQZE010000001.1"/>
</dbReference>
<evidence type="ECO:0000313" key="5">
    <source>
        <dbReference type="EMBL" id="MFD1264993.1"/>
    </source>
</evidence>
<evidence type="ECO:0000256" key="4">
    <source>
        <dbReference type="ARBA" id="ARBA00022643"/>
    </source>
</evidence>
<dbReference type="Proteomes" id="UP001597158">
    <property type="component" value="Unassembled WGS sequence"/>
</dbReference>
<evidence type="ECO:0000256" key="1">
    <source>
        <dbReference type="ARBA" id="ARBA00001917"/>
    </source>
</evidence>
<accession>A0ABW3WJR6</accession>
<dbReference type="PROSITE" id="PS00912">
    <property type="entry name" value="DHODEHASE_2"/>
    <property type="match status" value="1"/>
</dbReference>
<evidence type="ECO:0000256" key="2">
    <source>
        <dbReference type="ARBA" id="ARBA00004725"/>
    </source>
</evidence>
<keyword evidence="3" id="KW-0285">Flavoprotein</keyword>
<keyword evidence="6" id="KW-1185">Reference proteome</keyword>
<comment type="cofactor">
    <cofactor evidence="1">
        <name>FMN</name>
        <dbReference type="ChEBI" id="CHEBI:58210"/>
    </cofactor>
</comment>
<dbReference type="InterPro" id="IPR013785">
    <property type="entry name" value="Aldolase_TIM"/>
</dbReference>
<comment type="pathway">
    <text evidence="2">Pyrimidine metabolism; UMP biosynthesis via de novo pathway.</text>
</comment>
<reference evidence="6" key="1">
    <citation type="journal article" date="2019" name="Int. J. Syst. Evol. Microbiol.">
        <title>The Global Catalogue of Microorganisms (GCM) 10K type strain sequencing project: providing services to taxonomists for standard genome sequencing and annotation.</title>
        <authorList>
            <consortium name="The Broad Institute Genomics Platform"/>
            <consortium name="The Broad Institute Genome Sequencing Center for Infectious Disease"/>
            <person name="Wu L."/>
            <person name="Ma J."/>
        </authorList>
    </citation>
    <scope>NUCLEOTIDE SEQUENCE [LARGE SCALE GENOMIC DNA]</scope>
    <source>
        <strain evidence="6">CCUG 48884</strain>
    </source>
</reference>
<dbReference type="PANTHER" id="PTHR48109">
    <property type="entry name" value="DIHYDROOROTATE DEHYDROGENASE (QUINONE), MITOCHONDRIAL-RELATED"/>
    <property type="match status" value="1"/>
</dbReference>
<dbReference type="PANTHER" id="PTHR48109:SF4">
    <property type="entry name" value="DIHYDROOROTATE DEHYDROGENASE (QUINONE), MITOCHONDRIAL"/>
    <property type="match status" value="1"/>
</dbReference>
<proteinExistence type="predicted"/>
<dbReference type="EMBL" id="JBHTMC010000027">
    <property type="protein sequence ID" value="MFD1264993.1"/>
    <property type="molecule type" value="Genomic_DNA"/>
</dbReference>
<name>A0ABW3WJR6_9RHOO</name>
<protein>
    <submittedName>
        <fullName evidence="5">Dihydroorotate dehydrogenase</fullName>
    </submittedName>
</protein>
<dbReference type="InterPro" id="IPR050074">
    <property type="entry name" value="DHO_dehydrogenase"/>
</dbReference>
<dbReference type="InterPro" id="IPR001295">
    <property type="entry name" value="Dihydroorotate_DH_CS"/>
</dbReference>
<organism evidence="5 6">
    <name type="scientific">Thauera mechernichensis</name>
    <dbReference type="NCBI Taxonomy" id="82788"/>
    <lineage>
        <taxon>Bacteria</taxon>
        <taxon>Pseudomonadati</taxon>
        <taxon>Pseudomonadota</taxon>
        <taxon>Betaproteobacteria</taxon>
        <taxon>Rhodocyclales</taxon>
        <taxon>Zoogloeaceae</taxon>
        <taxon>Thauera</taxon>
    </lineage>
</organism>
<evidence type="ECO:0000313" key="6">
    <source>
        <dbReference type="Proteomes" id="UP001597158"/>
    </source>
</evidence>
<evidence type="ECO:0000256" key="3">
    <source>
        <dbReference type="ARBA" id="ARBA00022630"/>
    </source>
</evidence>
<dbReference type="SUPFAM" id="SSF51395">
    <property type="entry name" value="FMN-linked oxidoreductases"/>
    <property type="match status" value="1"/>
</dbReference>
<keyword evidence="4" id="KW-0288">FMN</keyword>
<comment type="caution">
    <text evidence="5">The sequence shown here is derived from an EMBL/GenBank/DDBJ whole genome shotgun (WGS) entry which is preliminary data.</text>
</comment>
<sequence>MTLPALSPRALRTRWSLLRLARHGVESAELVARADGVVHGRGMTASVVEVMGLRFGSPLLLAAGFDRHGVLLENASRLGLGAVETGSLRTSSACPSPRVRVAAARRHVAAGGGRMGVCLHGLSLLVPRLEGRGDTRRGGCALERLQALFAACHATADYVVLNPGRSGATPAQCVELLAALAEVRDRLARPIRLALVAKLPAPWLAAAGGVRWAHQLIDAGADGLLLSAEGDSMPAALRIARVAAEVGERTALISVGGIGSVREAAARLAAGADLVQVHRALIAAPRRALSLSLGIAGLGVRRGRWQGACTGSCAQG</sequence>